<sequence>MPRHTSDFLACWNREMNTSGHKERWKIVLACI</sequence>
<protein>
    <submittedName>
        <fullName evidence="1">Uncharacterized protein</fullName>
    </submittedName>
</protein>
<evidence type="ECO:0000313" key="1">
    <source>
        <dbReference type="EMBL" id="WMV51848.1"/>
    </source>
</evidence>
<proteinExistence type="predicted"/>
<accession>A0AAF0URW9</accession>
<dbReference type="EMBL" id="CP133621">
    <property type="protein sequence ID" value="WMV51848.1"/>
    <property type="molecule type" value="Genomic_DNA"/>
</dbReference>
<evidence type="ECO:0000313" key="2">
    <source>
        <dbReference type="Proteomes" id="UP001234989"/>
    </source>
</evidence>
<gene>
    <name evidence="1" type="ORF">MTR67_045233</name>
</gene>
<dbReference type="Proteomes" id="UP001234989">
    <property type="component" value="Chromosome 10"/>
</dbReference>
<dbReference type="AlphaFoldDB" id="A0AAF0URW9"/>
<keyword evidence="2" id="KW-1185">Reference proteome</keyword>
<organism evidence="1 2">
    <name type="scientific">Solanum verrucosum</name>
    <dbReference type="NCBI Taxonomy" id="315347"/>
    <lineage>
        <taxon>Eukaryota</taxon>
        <taxon>Viridiplantae</taxon>
        <taxon>Streptophyta</taxon>
        <taxon>Embryophyta</taxon>
        <taxon>Tracheophyta</taxon>
        <taxon>Spermatophyta</taxon>
        <taxon>Magnoliopsida</taxon>
        <taxon>eudicotyledons</taxon>
        <taxon>Gunneridae</taxon>
        <taxon>Pentapetalae</taxon>
        <taxon>asterids</taxon>
        <taxon>lamiids</taxon>
        <taxon>Solanales</taxon>
        <taxon>Solanaceae</taxon>
        <taxon>Solanoideae</taxon>
        <taxon>Solaneae</taxon>
        <taxon>Solanum</taxon>
    </lineage>
</organism>
<name>A0AAF0URW9_SOLVR</name>
<reference evidence="1" key="1">
    <citation type="submission" date="2023-08" db="EMBL/GenBank/DDBJ databases">
        <title>A de novo genome assembly of Solanum verrucosum Schlechtendal, a Mexican diploid species geographically isolated from the other diploid A-genome species in potato relatives.</title>
        <authorList>
            <person name="Hosaka K."/>
        </authorList>
    </citation>
    <scope>NUCLEOTIDE SEQUENCE</scope>
    <source>
        <tissue evidence="1">Young leaves</tissue>
    </source>
</reference>